<feature type="transmembrane region" description="Helical" evidence="5">
    <location>
        <begin position="335"/>
        <end position="356"/>
    </location>
</feature>
<dbReference type="Proteomes" id="UP000001661">
    <property type="component" value="Chromosome"/>
</dbReference>
<dbReference type="PANTHER" id="PTHR31102:SF1">
    <property type="entry name" value="CATION_H+ EXCHANGER DOMAIN-CONTAINING PROTEIN"/>
    <property type="match status" value="1"/>
</dbReference>
<accession>D9QPG8</accession>
<protein>
    <submittedName>
        <fullName evidence="7">Sodium/proton antiporter, CPA1 family (TC 2.A.36)</fullName>
    </submittedName>
</protein>
<keyword evidence="4 5" id="KW-0472">Membrane</keyword>
<feature type="transmembrane region" description="Helical" evidence="5">
    <location>
        <begin position="362"/>
        <end position="382"/>
    </location>
</feature>
<dbReference type="PANTHER" id="PTHR31102">
    <property type="match status" value="1"/>
</dbReference>
<reference evidence="7 8" key="1">
    <citation type="journal article" date="2010" name="Stand. Genomic Sci.">
        <title>Complete genome sequence of Acetohalobium arabaticum type strain (Z-7288).</title>
        <authorList>
            <person name="Sikorski J."/>
            <person name="Lapidus A."/>
            <person name="Chertkov O."/>
            <person name="Lucas S."/>
            <person name="Copeland A."/>
            <person name="Glavina Del Rio T."/>
            <person name="Nolan M."/>
            <person name="Tice H."/>
            <person name="Cheng J.F."/>
            <person name="Han C."/>
            <person name="Brambilla E."/>
            <person name="Pitluck S."/>
            <person name="Liolios K."/>
            <person name="Ivanova N."/>
            <person name="Mavromatis K."/>
            <person name="Mikhailova N."/>
            <person name="Pati A."/>
            <person name="Bruce D."/>
            <person name="Detter C."/>
            <person name="Tapia R."/>
            <person name="Goodwin L."/>
            <person name="Chen A."/>
            <person name="Palaniappan K."/>
            <person name="Land M."/>
            <person name="Hauser L."/>
            <person name="Chang Y.J."/>
            <person name="Jeffries C.D."/>
            <person name="Rohde M."/>
            <person name="Goker M."/>
            <person name="Spring S."/>
            <person name="Woyke T."/>
            <person name="Bristow J."/>
            <person name="Eisen J.A."/>
            <person name="Markowitz V."/>
            <person name="Hugenholtz P."/>
            <person name="Kyrpides N.C."/>
            <person name="Klenk H.P."/>
        </authorList>
    </citation>
    <scope>NUCLEOTIDE SEQUENCE [LARGE SCALE GENOMIC DNA]</scope>
    <source>
        <strain evidence="8">ATCC 49924 / DSM 5501 / Z-7288</strain>
    </source>
</reference>
<feature type="domain" description="Cation/H+ exchanger transmembrane" evidence="6">
    <location>
        <begin position="7"/>
        <end position="377"/>
    </location>
</feature>
<gene>
    <name evidence="7" type="ordered locus">Acear_0875</name>
</gene>
<evidence type="ECO:0000256" key="1">
    <source>
        <dbReference type="ARBA" id="ARBA00004141"/>
    </source>
</evidence>
<feature type="transmembrane region" description="Helical" evidence="5">
    <location>
        <begin position="87"/>
        <end position="109"/>
    </location>
</feature>
<dbReference type="InterPro" id="IPR006153">
    <property type="entry name" value="Cation/H_exchanger_TM"/>
</dbReference>
<comment type="subcellular location">
    <subcellularLocation>
        <location evidence="1">Membrane</location>
        <topology evidence="1">Multi-pass membrane protein</topology>
    </subcellularLocation>
</comment>
<dbReference type="KEGG" id="aar:Acear_0875"/>
<feature type="transmembrane region" description="Helical" evidence="5">
    <location>
        <begin position="274"/>
        <end position="294"/>
    </location>
</feature>
<keyword evidence="8" id="KW-1185">Reference proteome</keyword>
<dbReference type="Gene3D" id="1.20.1530.20">
    <property type="match status" value="1"/>
</dbReference>
<dbReference type="GO" id="GO:0016020">
    <property type="term" value="C:membrane"/>
    <property type="evidence" value="ECO:0007669"/>
    <property type="project" value="UniProtKB-SubCell"/>
</dbReference>
<dbReference type="InterPro" id="IPR051843">
    <property type="entry name" value="CPA1_transporter"/>
</dbReference>
<evidence type="ECO:0000313" key="7">
    <source>
        <dbReference type="EMBL" id="ADL12409.1"/>
    </source>
</evidence>
<feature type="transmembrane region" description="Helical" evidence="5">
    <location>
        <begin position="300"/>
        <end position="323"/>
    </location>
</feature>
<dbReference type="Pfam" id="PF00999">
    <property type="entry name" value="Na_H_Exchanger"/>
    <property type="match status" value="1"/>
</dbReference>
<feature type="transmembrane region" description="Helical" evidence="5">
    <location>
        <begin position="115"/>
        <end position="137"/>
    </location>
</feature>
<evidence type="ECO:0000259" key="6">
    <source>
        <dbReference type="Pfam" id="PF00999"/>
    </source>
</evidence>
<dbReference type="RefSeq" id="WP_013277855.1">
    <property type="nucleotide sequence ID" value="NC_014378.1"/>
</dbReference>
<dbReference type="eggNOG" id="COG0025">
    <property type="taxonomic scope" value="Bacteria"/>
</dbReference>
<evidence type="ECO:0000256" key="5">
    <source>
        <dbReference type="SAM" id="Phobius"/>
    </source>
</evidence>
<dbReference type="GO" id="GO:0015297">
    <property type="term" value="F:antiporter activity"/>
    <property type="evidence" value="ECO:0007669"/>
    <property type="project" value="InterPro"/>
</dbReference>
<evidence type="ECO:0000256" key="4">
    <source>
        <dbReference type="ARBA" id="ARBA00023136"/>
    </source>
</evidence>
<dbReference type="AlphaFoldDB" id="D9QPG8"/>
<keyword evidence="2 5" id="KW-0812">Transmembrane</keyword>
<dbReference type="InterPro" id="IPR038770">
    <property type="entry name" value="Na+/solute_symporter_sf"/>
</dbReference>
<organism evidence="7 8">
    <name type="scientific">Acetohalobium arabaticum (strain ATCC 49924 / DSM 5501 / Z-7288)</name>
    <dbReference type="NCBI Taxonomy" id="574087"/>
    <lineage>
        <taxon>Bacteria</taxon>
        <taxon>Bacillati</taxon>
        <taxon>Bacillota</taxon>
        <taxon>Clostridia</taxon>
        <taxon>Halanaerobiales</taxon>
        <taxon>Halobacteroidaceae</taxon>
        <taxon>Acetohalobium</taxon>
    </lineage>
</organism>
<name>D9QPG8_ACEAZ</name>
<feature type="transmembrane region" description="Helical" evidence="5">
    <location>
        <begin position="149"/>
        <end position="173"/>
    </location>
</feature>
<evidence type="ECO:0000313" key="8">
    <source>
        <dbReference type="Proteomes" id="UP000001661"/>
    </source>
</evidence>
<sequence>MALSLAVIILLGLIFNRAFKKMKLPGLLGMLILGILIGPYGFNLISEEILTISPDLRKIALIVILLRAGLGIEKETLKKVGVPAVKLSFIPSFLEGFTVLFVSMQLFGLSFIEGGILGFIIAAVSPAVVVPQMLNLIDNNRGADKGIPTLILTGASIDDVIAITIFSTFLGFYGGSQLNIAKKLLNVPISILMGVLLGIITGFILLYLFKKYHIRDTKKALLILSSAIILTGLKDLLKNIIPIAALLGVMAIGFILQERYNLVAKRLASKFNKIWVFAEIMLFVLVGAEVNIYLAINSGLIGLVIIFIGLIARGTGVLISVAGTELNWKERIFSVIAYSPKATVQAAIGAVPLSAGVESGELILAMAVLAIIITAPLGAAGIKLAGENWLSKPENNPEEAKL</sequence>
<feature type="transmembrane region" description="Helical" evidence="5">
    <location>
        <begin position="185"/>
        <end position="208"/>
    </location>
</feature>
<keyword evidence="3 5" id="KW-1133">Transmembrane helix</keyword>
<evidence type="ECO:0000256" key="3">
    <source>
        <dbReference type="ARBA" id="ARBA00022989"/>
    </source>
</evidence>
<dbReference type="EMBL" id="CP002105">
    <property type="protein sequence ID" value="ADL12409.1"/>
    <property type="molecule type" value="Genomic_DNA"/>
</dbReference>
<dbReference type="OrthoDB" id="9790604at2"/>
<dbReference type="STRING" id="574087.Acear_0875"/>
<proteinExistence type="predicted"/>
<evidence type="ECO:0000256" key="2">
    <source>
        <dbReference type="ARBA" id="ARBA00022692"/>
    </source>
</evidence>
<dbReference type="GO" id="GO:1902600">
    <property type="term" value="P:proton transmembrane transport"/>
    <property type="evidence" value="ECO:0007669"/>
    <property type="project" value="InterPro"/>
</dbReference>
<feature type="transmembrane region" description="Helical" evidence="5">
    <location>
        <begin position="27"/>
        <end position="45"/>
    </location>
</feature>
<dbReference type="HOGENOM" id="CLU_018415_1_0_9"/>